<keyword evidence="3" id="KW-1185">Reference proteome</keyword>
<protein>
    <submittedName>
        <fullName evidence="2">Uncharacterized protein</fullName>
    </submittedName>
</protein>
<feature type="transmembrane region" description="Helical" evidence="1">
    <location>
        <begin position="90"/>
        <end position="117"/>
    </location>
</feature>
<dbReference type="Proteomes" id="UP001597540">
    <property type="component" value="Unassembled WGS sequence"/>
</dbReference>
<organism evidence="2 3">
    <name type="scientific">Paenibacillus shunpengii</name>
    <dbReference type="NCBI Taxonomy" id="2054424"/>
    <lineage>
        <taxon>Bacteria</taxon>
        <taxon>Bacillati</taxon>
        <taxon>Bacillota</taxon>
        <taxon>Bacilli</taxon>
        <taxon>Bacillales</taxon>
        <taxon>Paenibacillaceae</taxon>
        <taxon>Paenibacillus</taxon>
    </lineage>
</organism>
<keyword evidence="1" id="KW-0472">Membrane</keyword>
<reference evidence="3" key="1">
    <citation type="journal article" date="2019" name="Int. J. Syst. Evol. Microbiol.">
        <title>The Global Catalogue of Microorganisms (GCM) 10K type strain sequencing project: providing services to taxonomists for standard genome sequencing and annotation.</title>
        <authorList>
            <consortium name="The Broad Institute Genomics Platform"/>
            <consortium name="The Broad Institute Genome Sequencing Center for Infectious Disease"/>
            <person name="Wu L."/>
            <person name="Ma J."/>
        </authorList>
    </citation>
    <scope>NUCLEOTIDE SEQUENCE [LARGE SCALE GENOMIC DNA]</scope>
    <source>
        <strain evidence="3">KCTC 33849</strain>
    </source>
</reference>
<feature type="transmembrane region" description="Helical" evidence="1">
    <location>
        <begin position="138"/>
        <end position="154"/>
    </location>
</feature>
<proteinExistence type="predicted"/>
<feature type="transmembrane region" description="Helical" evidence="1">
    <location>
        <begin position="160"/>
        <end position="183"/>
    </location>
</feature>
<evidence type="ECO:0000256" key="1">
    <source>
        <dbReference type="SAM" id="Phobius"/>
    </source>
</evidence>
<keyword evidence="1" id="KW-1133">Transmembrane helix</keyword>
<gene>
    <name evidence="2" type="ORF">ACFSVM_11880</name>
</gene>
<evidence type="ECO:0000313" key="2">
    <source>
        <dbReference type="EMBL" id="MFD2701166.1"/>
    </source>
</evidence>
<accession>A0ABW5SN29</accession>
<sequence length="198" mass="22512">MSPSIRSTVAPLRKMGWGFLFVLIDLNLGPIDILPDFVGFILIYFGLSRLGERFKDFSRAKGFSLILLFMSIAGIFVPPVDYNSFASIPLYVHIFAELLSLLTLFLLVFIFRGLTVIGESGVFHNVKIQEVISLRKNGLLGLHALLMIMYPLAFNMDDTILTVIFIFTIIQIVFYLLFIALLFRMAKTMEKWSESVSR</sequence>
<name>A0ABW5SN29_9BACL</name>
<feature type="transmembrane region" description="Helical" evidence="1">
    <location>
        <begin position="59"/>
        <end position="78"/>
    </location>
</feature>
<feature type="transmembrane region" description="Helical" evidence="1">
    <location>
        <begin position="20"/>
        <end position="47"/>
    </location>
</feature>
<dbReference type="RefSeq" id="WP_379262293.1">
    <property type="nucleotide sequence ID" value="NZ_JBHUMJ010000002.1"/>
</dbReference>
<comment type="caution">
    <text evidence="2">The sequence shown here is derived from an EMBL/GenBank/DDBJ whole genome shotgun (WGS) entry which is preliminary data.</text>
</comment>
<evidence type="ECO:0000313" key="3">
    <source>
        <dbReference type="Proteomes" id="UP001597540"/>
    </source>
</evidence>
<dbReference type="EMBL" id="JBHUMJ010000002">
    <property type="protein sequence ID" value="MFD2701166.1"/>
    <property type="molecule type" value="Genomic_DNA"/>
</dbReference>
<keyword evidence="1" id="KW-0812">Transmembrane</keyword>